<dbReference type="EMBL" id="JAFJYH010000071">
    <property type="protein sequence ID" value="KAG4421113.1"/>
    <property type="molecule type" value="Genomic_DNA"/>
</dbReference>
<sequence length="617" mass="68844">MGGKAKSITAANDEIFRLQHQQASILRQAYFPLVFKLFGILLFVCLLFWRIWTSWDPLTRNFSGNGPVLSTQGWSWEALKPSEQLIWSKCYHDLECSRLSVPLDWLNPSDGRKVVLAVVRRSATDHTNYLGPVFVNPGGPGGSGVEWVIEGGKTLQAAAGKNHDIISWDPRGVGATTPSAHCWSDPQEAQIWQMGKLGLVDSHPDMLYDIFARISSLNTQCEKNMGELTKYAGTTSVARDMLAISEALGLDQVRFWGQSYGTVLGGTFAAMFPEKVERMVLDGNVNLGEWYNGTSIHFTDSTDSVMVAFFDLCHAAGPTRCAFYAPSPAAIQYRLESLYARLRKHPIQVFPDFLNITTGFSIPRPEIITYSDVNYMVIYALYQPRLFWPKEAQILSELEKGNGAPFLEYAIERGHRQTPFSCSCDPTSRDSSDCPSTYPIEAIGNADTDRLVHCSEAPRDSNYHSITSMESYLTTLKARSPLSYSAMFENRVSCAGWESRNVWRFEGPWHVTPAHPILFIGNTFDNITPLTSSVYNAGYFANSSVLVQNSYGHCSLGTPSRCTMEARKRYFQTGELPKNGTLCQPEVVPFGDDLEDLKVESEMDRAMLGLADLATRF</sequence>
<gene>
    <name evidence="6" type="ORF">IFR04_005756</name>
</gene>
<evidence type="ECO:0000256" key="1">
    <source>
        <dbReference type="ARBA" id="ARBA00010088"/>
    </source>
</evidence>
<dbReference type="InterPro" id="IPR051601">
    <property type="entry name" value="Serine_prot/Carboxylest_S33"/>
</dbReference>
<keyword evidence="3" id="KW-1133">Transmembrane helix</keyword>
<dbReference type="SUPFAM" id="SSF53474">
    <property type="entry name" value="alpha/beta-Hydrolases"/>
    <property type="match status" value="1"/>
</dbReference>
<comment type="similarity">
    <text evidence="1">Belongs to the peptidase S33 family.</text>
</comment>
<dbReference type="GO" id="GO:0016787">
    <property type="term" value="F:hydrolase activity"/>
    <property type="evidence" value="ECO:0007669"/>
    <property type="project" value="UniProtKB-KW"/>
</dbReference>
<organism evidence="6 7">
    <name type="scientific">Cadophora malorum</name>
    <dbReference type="NCBI Taxonomy" id="108018"/>
    <lineage>
        <taxon>Eukaryota</taxon>
        <taxon>Fungi</taxon>
        <taxon>Dikarya</taxon>
        <taxon>Ascomycota</taxon>
        <taxon>Pezizomycotina</taxon>
        <taxon>Leotiomycetes</taxon>
        <taxon>Helotiales</taxon>
        <taxon>Ploettnerulaceae</taxon>
        <taxon>Cadophora</taxon>
    </lineage>
</organism>
<feature type="domain" description="Peptidase S33 tripeptidyl aminopeptidase-like C-terminal" evidence="5">
    <location>
        <begin position="485"/>
        <end position="583"/>
    </location>
</feature>
<feature type="transmembrane region" description="Helical" evidence="3">
    <location>
        <begin position="29"/>
        <end position="52"/>
    </location>
</feature>
<evidence type="ECO:0000256" key="2">
    <source>
        <dbReference type="ARBA" id="ARBA00022801"/>
    </source>
</evidence>
<dbReference type="InterPro" id="IPR013595">
    <property type="entry name" value="Pept_S33_TAP-like_C"/>
</dbReference>
<reference evidence="6" key="1">
    <citation type="submission" date="2021-02" db="EMBL/GenBank/DDBJ databases">
        <title>Genome sequence Cadophora malorum strain M34.</title>
        <authorList>
            <person name="Stefanovic E."/>
            <person name="Vu D."/>
            <person name="Scully C."/>
            <person name="Dijksterhuis J."/>
            <person name="Roader J."/>
            <person name="Houbraken J."/>
        </authorList>
    </citation>
    <scope>NUCLEOTIDE SEQUENCE</scope>
    <source>
        <strain evidence="6">M34</strain>
    </source>
</reference>
<dbReference type="AlphaFoldDB" id="A0A8H7TLL2"/>
<comment type="caution">
    <text evidence="6">The sequence shown here is derived from an EMBL/GenBank/DDBJ whole genome shotgun (WGS) entry which is preliminary data.</text>
</comment>
<evidence type="ECO:0000256" key="3">
    <source>
        <dbReference type="SAM" id="Phobius"/>
    </source>
</evidence>
<dbReference type="InterPro" id="IPR029058">
    <property type="entry name" value="AB_hydrolase_fold"/>
</dbReference>
<keyword evidence="3" id="KW-0472">Membrane</keyword>
<dbReference type="Proteomes" id="UP000664132">
    <property type="component" value="Unassembled WGS sequence"/>
</dbReference>
<evidence type="ECO:0008006" key="8">
    <source>
        <dbReference type="Google" id="ProtNLM"/>
    </source>
</evidence>
<dbReference type="Pfam" id="PF00561">
    <property type="entry name" value="Abhydrolase_1"/>
    <property type="match status" value="1"/>
</dbReference>
<accession>A0A8H7TLL2</accession>
<evidence type="ECO:0000259" key="5">
    <source>
        <dbReference type="Pfam" id="PF08386"/>
    </source>
</evidence>
<proteinExistence type="inferred from homology"/>
<feature type="domain" description="AB hydrolase-1" evidence="4">
    <location>
        <begin position="132"/>
        <end position="284"/>
    </location>
</feature>
<dbReference type="Pfam" id="PF08386">
    <property type="entry name" value="Abhydrolase_4"/>
    <property type="match status" value="1"/>
</dbReference>
<keyword evidence="3" id="KW-0812">Transmembrane</keyword>
<evidence type="ECO:0000313" key="7">
    <source>
        <dbReference type="Proteomes" id="UP000664132"/>
    </source>
</evidence>
<dbReference type="Gene3D" id="3.40.50.1820">
    <property type="entry name" value="alpha/beta hydrolase"/>
    <property type="match status" value="1"/>
</dbReference>
<dbReference type="PANTHER" id="PTHR43248:SF25">
    <property type="entry name" value="AB HYDROLASE-1 DOMAIN-CONTAINING PROTEIN-RELATED"/>
    <property type="match status" value="1"/>
</dbReference>
<dbReference type="PANTHER" id="PTHR43248">
    <property type="entry name" value="2-SUCCINYL-6-HYDROXY-2,4-CYCLOHEXADIENE-1-CARBOXYLATE SYNTHASE"/>
    <property type="match status" value="1"/>
</dbReference>
<dbReference type="InterPro" id="IPR000073">
    <property type="entry name" value="AB_hydrolase_1"/>
</dbReference>
<name>A0A8H7TLL2_9HELO</name>
<protein>
    <recommendedName>
        <fullName evidence="8">Alpha/beta-hydrolase</fullName>
    </recommendedName>
</protein>
<evidence type="ECO:0000259" key="4">
    <source>
        <dbReference type="Pfam" id="PF00561"/>
    </source>
</evidence>
<keyword evidence="2" id="KW-0378">Hydrolase</keyword>
<keyword evidence="7" id="KW-1185">Reference proteome</keyword>
<dbReference type="OrthoDB" id="425534at2759"/>
<evidence type="ECO:0000313" key="6">
    <source>
        <dbReference type="EMBL" id="KAG4421113.1"/>
    </source>
</evidence>